<dbReference type="GO" id="GO:0006281">
    <property type="term" value="P:DNA repair"/>
    <property type="evidence" value="ECO:0007669"/>
    <property type="project" value="InterPro"/>
</dbReference>
<keyword evidence="3 7" id="KW-0436">Ligase</keyword>
<comment type="similarity">
    <text evidence="1">Belongs to the ATP-dependent DNA ligase family.</text>
</comment>
<dbReference type="GO" id="GO:0006310">
    <property type="term" value="P:DNA recombination"/>
    <property type="evidence" value="ECO:0007669"/>
    <property type="project" value="InterPro"/>
</dbReference>
<evidence type="ECO:0000259" key="5">
    <source>
        <dbReference type="Pfam" id="PF01068"/>
    </source>
</evidence>
<comment type="catalytic activity">
    <reaction evidence="4">
        <text>ATP + (deoxyribonucleotide)n-3'-hydroxyl + 5'-phospho-(deoxyribonucleotide)m = (deoxyribonucleotide)n+m + AMP + diphosphate.</text>
        <dbReference type="EC" id="6.5.1.1"/>
    </reaction>
</comment>
<dbReference type="InterPro" id="IPR044117">
    <property type="entry name" value="OBF_LigC-like"/>
</dbReference>
<dbReference type="PANTHER" id="PTHR45674:SF4">
    <property type="entry name" value="DNA LIGASE 1"/>
    <property type="match status" value="1"/>
</dbReference>
<dbReference type="Pfam" id="PF01068">
    <property type="entry name" value="DNA_ligase_A_M"/>
    <property type="match status" value="1"/>
</dbReference>
<dbReference type="InterPro" id="IPR012340">
    <property type="entry name" value="NA-bd_OB-fold"/>
</dbReference>
<evidence type="ECO:0000256" key="1">
    <source>
        <dbReference type="ARBA" id="ARBA00007572"/>
    </source>
</evidence>
<dbReference type="InterPro" id="IPR012310">
    <property type="entry name" value="DNA_ligase_ATP-dep_cent"/>
</dbReference>
<dbReference type="AlphaFoldDB" id="A0A840YN63"/>
<organism evidence="7 8">
    <name type="scientific">Sphingomonas xinjiangensis</name>
    <dbReference type="NCBI Taxonomy" id="643568"/>
    <lineage>
        <taxon>Bacteria</taxon>
        <taxon>Pseudomonadati</taxon>
        <taxon>Pseudomonadota</taxon>
        <taxon>Alphaproteobacteria</taxon>
        <taxon>Sphingomonadales</taxon>
        <taxon>Sphingomonadaceae</taxon>
        <taxon>Sphingomonas</taxon>
    </lineage>
</organism>
<dbReference type="Gene3D" id="3.30.470.30">
    <property type="entry name" value="DNA ligase/mRNA capping enzyme"/>
    <property type="match status" value="1"/>
</dbReference>
<dbReference type="Gene3D" id="2.40.50.140">
    <property type="entry name" value="Nucleic acid-binding proteins"/>
    <property type="match status" value="1"/>
</dbReference>
<dbReference type="EMBL" id="JACIJF010000006">
    <property type="protein sequence ID" value="MBB5711280.1"/>
    <property type="molecule type" value="Genomic_DNA"/>
</dbReference>
<dbReference type="GO" id="GO:0005524">
    <property type="term" value="F:ATP binding"/>
    <property type="evidence" value="ECO:0007669"/>
    <property type="project" value="InterPro"/>
</dbReference>
<dbReference type="InterPro" id="IPR050191">
    <property type="entry name" value="ATP-dep_DNA_ligase"/>
</dbReference>
<dbReference type="PANTHER" id="PTHR45674">
    <property type="entry name" value="DNA LIGASE 1/3 FAMILY MEMBER"/>
    <property type="match status" value="1"/>
</dbReference>
<sequence>MIDAIEPMEAKLVEALPQDAGWQFEPKWDGFRCLVFKQGSDVALHSKSGKPLGRYFPEVVAGIAALKVDQVVLDGELLIPLGASLSFDALQMRLHPAESRIRRLSAETPARLMLFDCLALEGEMLTGAPLADRRRVLERFHGTHGNAMLRLSPRTEDGGTAQAWLDAAGGALDGVVAKRIDEPYRAGERAMLKVKRLRTADCVVGGFRYATKKREVGSLLLGLFDESGLLHHVGFTSGLAAADRPALTTQLEGLIEAPGFTGDAPGGPSRWSTDRSAEWQPLRSELVAEVRYDHVTGRRFRHGTGFLRWRPDKAPRQCTMEQLGEEAPPAVVEAALVEVETETR</sequence>
<keyword evidence="8" id="KW-1185">Reference proteome</keyword>
<evidence type="ECO:0000256" key="2">
    <source>
        <dbReference type="ARBA" id="ARBA00012727"/>
    </source>
</evidence>
<dbReference type="CDD" id="cd07970">
    <property type="entry name" value="OBF_DNA_ligase_LigC"/>
    <property type="match status" value="1"/>
</dbReference>
<dbReference type="Proteomes" id="UP000527143">
    <property type="component" value="Unassembled WGS sequence"/>
</dbReference>
<dbReference type="InterPro" id="IPR016059">
    <property type="entry name" value="DNA_ligase_ATP-dep_CS"/>
</dbReference>
<dbReference type="RefSeq" id="WP_184087949.1">
    <property type="nucleotide sequence ID" value="NZ_JACIJF010000006.1"/>
</dbReference>
<proteinExistence type="inferred from homology"/>
<dbReference type="Pfam" id="PF04679">
    <property type="entry name" value="DNA_ligase_A_C"/>
    <property type="match status" value="1"/>
</dbReference>
<feature type="domain" description="ATP-dependent DNA ligase family profile" evidence="5">
    <location>
        <begin position="19"/>
        <end position="195"/>
    </location>
</feature>
<comment type="caution">
    <text evidence="7">The sequence shown here is derived from an EMBL/GenBank/DDBJ whole genome shotgun (WGS) entry which is preliminary data.</text>
</comment>
<dbReference type="NCBIfam" id="NF006078">
    <property type="entry name" value="PRK08224.1"/>
    <property type="match status" value="1"/>
</dbReference>
<reference evidence="7 8" key="1">
    <citation type="submission" date="2020-08" db="EMBL/GenBank/DDBJ databases">
        <title>Genomic Encyclopedia of Type Strains, Phase IV (KMG-IV): sequencing the most valuable type-strain genomes for metagenomic binning, comparative biology and taxonomic classification.</title>
        <authorList>
            <person name="Goeker M."/>
        </authorList>
    </citation>
    <scope>NUCLEOTIDE SEQUENCE [LARGE SCALE GENOMIC DNA]</scope>
    <source>
        <strain evidence="7 8">DSM 26736</strain>
    </source>
</reference>
<dbReference type="CDD" id="cd07905">
    <property type="entry name" value="Adenylation_DNA_ligase_LigC"/>
    <property type="match status" value="1"/>
</dbReference>
<dbReference type="SUPFAM" id="SSF56091">
    <property type="entry name" value="DNA ligase/mRNA capping enzyme, catalytic domain"/>
    <property type="match status" value="1"/>
</dbReference>
<evidence type="ECO:0000256" key="4">
    <source>
        <dbReference type="ARBA" id="ARBA00034003"/>
    </source>
</evidence>
<gene>
    <name evidence="7" type="ORF">FHT02_002521</name>
</gene>
<evidence type="ECO:0000259" key="6">
    <source>
        <dbReference type="Pfam" id="PF04679"/>
    </source>
</evidence>
<name>A0A840YN63_9SPHN</name>
<dbReference type="InterPro" id="IPR044119">
    <property type="entry name" value="Adenylation_LigC-like"/>
</dbReference>
<feature type="domain" description="DNA ligase ATP-dependent C-terminal" evidence="6">
    <location>
        <begin position="213"/>
        <end position="313"/>
    </location>
</feature>
<evidence type="ECO:0000313" key="7">
    <source>
        <dbReference type="EMBL" id="MBB5711280.1"/>
    </source>
</evidence>
<dbReference type="PROSITE" id="PS00697">
    <property type="entry name" value="DNA_LIGASE_A1"/>
    <property type="match status" value="1"/>
</dbReference>
<protein>
    <recommendedName>
        <fullName evidence="2">DNA ligase (ATP)</fullName>
        <ecNumber evidence="2">6.5.1.1</ecNumber>
    </recommendedName>
</protein>
<dbReference type="EC" id="6.5.1.1" evidence="2"/>
<evidence type="ECO:0000256" key="3">
    <source>
        <dbReference type="ARBA" id="ARBA00022598"/>
    </source>
</evidence>
<dbReference type="InterPro" id="IPR012309">
    <property type="entry name" value="DNA_ligase_ATP-dep_C"/>
</dbReference>
<accession>A0A840YN63</accession>
<evidence type="ECO:0000313" key="8">
    <source>
        <dbReference type="Proteomes" id="UP000527143"/>
    </source>
</evidence>
<dbReference type="SUPFAM" id="SSF50249">
    <property type="entry name" value="Nucleic acid-binding proteins"/>
    <property type="match status" value="1"/>
</dbReference>
<dbReference type="GO" id="GO:0003910">
    <property type="term" value="F:DNA ligase (ATP) activity"/>
    <property type="evidence" value="ECO:0007669"/>
    <property type="project" value="UniProtKB-EC"/>
</dbReference>